<dbReference type="InterPro" id="IPR017871">
    <property type="entry name" value="ABC_transporter-like_CS"/>
</dbReference>
<dbReference type="SMART" id="SM00382">
    <property type="entry name" value="AAA"/>
    <property type="match status" value="1"/>
</dbReference>
<organism evidence="6 7">
    <name type="scientific">Arcobacter roscoffensis</name>
    <dbReference type="NCBI Taxonomy" id="2961520"/>
    <lineage>
        <taxon>Bacteria</taxon>
        <taxon>Pseudomonadati</taxon>
        <taxon>Campylobacterota</taxon>
        <taxon>Epsilonproteobacteria</taxon>
        <taxon>Campylobacterales</taxon>
        <taxon>Arcobacteraceae</taxon>
        <taxon>Arcobacter</taxon>
    </lineage>
</organism>
<evidence type="ECO:0000256" key="3">
    <source>
        <dbReference type="ARBA" id="ARBA00022741"/>
    </source>
</evidence>
<dbReference type="Proteomes" id="UP001060012">
    <property type="component" value="Chromosome"/>
</dbReference>
<dbReference type="InterPro" id="IPR017911">
    <property type="entry name" value="MacB-like_ATP-bd"/>
</dbReference>
<dbReference type="SUPFAM" id="SSF52540">
    <property type="entry name" value="P-loop containing nucleoside triphosphate hydrolases"/>
    <property type="match status" value="1"/>
</dbReference>
<dbReference type="PANTHER" id="PTHR42798">
    <property type="entry name" value="LIPOPROTEIN-RELEASING SYSTEM ATP-BINDING PROTEIN LOLD"/>
    <property type="match status" value="1"/>
</dbReference>
<evidence type="ECO:0000259" key="5">
    <source>
        <dbReference type="PROSITE" id="PS50893"/>
    </source>
</evidence>
<dbReference type="EMBL" id="CP100595">
    <property type="protein sequence ID" value="UTJ05113.1"/>
    <property type="molecule type" value="Genomic_DNA"/>
</dbReference>
<gene>
    <name evidence="6" type="ORF">NJU99_07475</name>
</gene>
<keyword evidence="2" id="KW-0813">Transport</keyword>
<dbReference type="InterPro" id="IPR003593">
    <property type="entry name" value="AAA+_ATPase"/>
</dbReference>
<evidence type="ECO:0000256" key="2">
    <source>
        <dbReference type="ARBA" id="ARBA00022448"/>
    </source>
</evidence>
<dbReference type="CDD" id="cd03255">
    <property type="entry name" value="ABC_MJ0796_LolCDE_FtsE"/>
    <property type="match status" value="1"/>
</dbReference>
<dbReference type="Gene3D" id="3.40.50.300">
    <property type="entry name" value="P-loop containing nucleotide triphosphate hydrolases"/>
    <property type="match status" value="1"/>
</dbReference>
<dbReference type="InterPro" id="IPR027417">
    <property type="entry name" value="P-loop_NTPase"/>
</dbReference>
<reference evidence="6" key="1">
    <citation type="submission" date="2022-07" db="EMBL/GenBank/DDBJ databases">
        <title>Arcobacter roscoffensis sp. nov., a marine bacterium isolated from coastal seawater collected from Roscoff, France.</title>
        <authorList>
            <person name="Pascual J."/>
            <person name="Lepeaux C."/>
            <person name="Methner A."/>
            <person name="Overmann J."/>
        </authorList>
    </citation>
    <scope>NUCLEOTIDE SEQUENCE</scope>
    <source>
        <strain evidence="6">ARW1-2F2</strain>
    </source>
</reference>
<evidence type="ECO:0000313" key="7">
    <source>
        <dbReference type="Proteomes" id="UP001060012"/>
    </source>
</evidence>
<protein>
    <submittedName>
        <fullName evidence="6">ABC transporter ATP-binding protein</fullName>
    </submittedName>
</protein>
<dbReference type="PROSITE" id="PS50893">
    <property type="entry name" value="ABC_TRANSPORTER_2"/>
    <property type="match status" value="1"/>
</dbReference>
<name>A0ABY5E1Z7_9BACT</name>
<evidence type="ECO:0000256" key="4">
    <source>
        <dbReference type="ARBA" id="ARBA00022840"/>
    </source>
</evidence>
<dbReference type="InterPro" id="IPR003439">
    <property type="entry name" value="ABC_transporter-like_ATP-bd"/>
</dbReference>
<dbReference type="RefSeq" id="WP_254575294.1">
    <property type="nucleotide sequence ID" value="NZ_CP100595.1"/>
</dbReference>
<keyword evidence="3" id="KW-0547">Nucleotide-binding</keyword>
<feature type="domain" description="ABC transporter" evidence="5">
    <location>
        <begin position="3"/>
        <end position="208"/>
    </location>
</feature>
<dbReference type="PANTHER" id="PTHR42798:SF7">
    <property type="entry name" value="ALPHA-D-RIBOSE 1-METHYLPHOSPHONATE 5-TRIPHOSPHATE SYNTHASE SUBUNIT PHNL"/>
    <property type="match status" value="1"/>
</dbReference>
<keyword evidence="7" id="KW-1185">Reference proteome</keyword>
<comment type="similarity">
    <text evidence="1">Belongs to the ABC transporter superfamily.</text>
</comment>
<evidence type="ECO:0000256" key="1">
    <source>
        <dbReference type="ARBA" id="ARBA00005417"/>
    </source>
</evidence>
<evidence type="ECO:0000313" key="6">
    <source>
        <dbReference type="EMBL" id="UTJ05113.1"/>
    </source>
</evidence>
<dbReference type="GO" id="GO:0005524">
    <property type="term" value="F:ATP binding"/>
    <property type="evidence" value="ECO:0007669"/>
    <property type="project" value="UniProtKB-KW"/>
</dbReference>
<keyword evidence="4 6" id="KW-0067">ATP-binding</keyword>
<accession>A0ABY5E1Z7</accession>
<dbReference type="PROSITE" id="PS00211">
    <property type="entry name" value="ABC_TRANSPORTER_1"/>
    <property type="match status" value="1"/>
</dbReference>
<sequence length="208" mass="23577">MIIEAKNFSHDYNGDLALKNINLSIKKGEFISIIGESGSGKTTLLSILSTLLKEKSGELFFENKKYREIKNIDKFRKDNIGFIFQFHYLINYLTNAENIKIANEKASDKEISELFNLLDIRELLNKFPNEISGGQRQRVAIARALINKPKVLFADEPTGNLDSKNSLNVFKLFQELSKEGITVIVATHDKSLAQLSNRIIEVKDGQIQ</sequence>
<proteinExistence type="inferred from homology"/>
<dbReference type="Pfam" id="PF00005">
    <property type="entry name" value="ABC_tran"/>
    <property type="match status" value="1"/>
</dbReference>